<reference evidence="2 3" key="1">
    <citation type="journal article" date="2004" name="Emerg. Infect. Dis.">
        <title>Amoebae-resisting bacteria isolated from human nasal swabs by amoebal coculture.</title>
        <authorList>
            <person name="Greub G."/>
            <person name="La Scola B."/>
            <person name="Raoult D."/>
        </authorList>
    </citation>
    <scope>NUCLEOTIDE SEQUENCE [LARGE SCALE GENOMIC DNA]</scope>
    <source>
        <strain evidence="2 3">CCUG 51329</strain>
    </source>
</reference>
<dbReference type="AlphaFoldDB" id="A0A3D9AG85"/>
<accession>A0A3D9AG85</accession>
<name>A0A3D9AG85_9FLAO</name>
<keyword evidence="1" id="KW-0812">Transmembrane</keyword>
<dbReference type="RefSeq" id="WP_116100174.1">
    <property type="nucleotide sequence ID" value="NZ_QNVU01000096.1"/>
</dbReference>
<feature type="transmembrane region" description="Helical" evidence="1">
    <location>
        <begin position="12"/>
        <end position="31"/>
    </location>
</feature>
<dbReference type="Proteomes" id="UP000256924">
    <property type="component" value="Unassembled WGS sequence"/>
</dbReference>
<proteinExistence type="predicted"/>
<keyword evidence="1" id="KW-0472">Membrane</keyword>
<feature type="transmembrane region" description="Helical" evidence="1">
    <location>
        <begin position="51"/>
        <end position="74"/>
    </location>
</feature>
<organism evidence="2 3">
    <name type="scientific">Candidatus Chryseobacterium massiliense</name>
    <dbReference type="NCBI Taxonomy" id="204089"/>
    <lineage>
        <taxon>Bacteria</taxon>
        <taxon>Pseudomonadati</taxon>
        <taxon>Bacteroidota</taxon>
        <taxon>Flavobacteriia</taxon>
        <taxon>Flavobacteriales</taxon>
        <taxon>Weeksellaceae</taxon>
        <taxon>Chryseobacterium group</taxon>
        <taxon>Chryseobacterium</taxon>
    </lineage>
</organism>
<comment type="caution">
    <text evidence="2">The sequence shown here is derived from an EMBL/GenBank/DDBJ whole genome shotgun (WGS) entry which is preliminary data.</text>
</comment>
<protein>
    <submittedName>
        <fullName evidence="2">Uncharacterized protein</fullName>
    </submittedName>
</protein>
<evidence type="ECO:0000313" key="2">
    <source>
        <dbReference type="EMBL" id="REC40032.1"/>
    </source>
</evidence>
<gene>
    <name evidence="2" type="ORF">DRF68_20590</name>
</gene>
<dbReference type="EMBL" id="QNVU01000096">
    <property type="protein sequence ID" value="REC40032.1"/>
    <property type="molecule type" value="Genomic_DNA"/>
</dbReference>
<evidence type="ECO:0000313" key="3">
    <source>
        <dbReference type="Proteomes" id="UP000256924"/>
    </source>
</evidence>
<sequence length="94" mass="11347">MDEYLKDHLVIKFFLILISGFALFVFSYFIYKSYNKEKLVIIKTDAFRIMVYWRSIVGMCLGIFIMLFSFYMLFEDLTLIKENNDVIMNVQVRK</sequence>
<evidence type="ECO:0000256" key="1">
    <source>
        <dbReference type="SAM" id="Phobius"/>
    </source>
</evidence>
<keyword evidence="1" id="KW-1133">Transmembrane helix</keyword>
<keyword evidence="3" id="KW-1185">Reference proteome</keyword>